<dbReference type="CDD" id="cd03443">
    <property type="entry name" value="PaaI_thioesterase"/>
    <property type="match status" value="1"/>
</dbReference>
<comment type="similarity">
    <text evidence="1">Belongs to the thioesterase PaaI family.</text>
</comment>
<organism evidence="4 5">
    <name type="scientific">Arthrobacter burdickii</name>
    <dbReference type="NCBI Taxonomy" id="3035920"/>
    <lineage>
        <taxon>Bacteria</taxon>
        <taxon>Bacillati</taxon>
        <taxon>Actinomycetota</taxon>
        <taxon>Actinomycetes</taxon>
        <taxon>Micrococcales</taxon>
        <taxon>Micrococcaceae</taxon>
        <taxon>Arthrobacter</taxon>
    </lineage>
</organism>
<dbReference type="PANTHER" id="PTHR43240:SF5">
    <property type="entry name" value="1,4-DIHYDROXY-2-NAPHTHOYL-COA THIOESTERASE 1"/>
    <property type="match status" value="1"/>
</dbReference>
<name>A0ABT8JZE3_9MICC</name>
<evidence type="ECO:0000256" key="2">
    <source>
        <dbReference type="ARBA" id="ARBA00022801"/>
    </source>
</evidence>
<evidence type="ECO:0000313" key="4">
    <source>
        <dbReference type="EMBL" id="MDN4610541.1"/>
    </source>
</evidence>
<dbReference type="RefSeq" id="WP_301225790.1">
    <property type="nucleotide sequence ID" value="NZ_JAROCG010000001.1"/>
</dbReference>
<dbReference type="PANTHER" id="PTHR43240">
    <property type="entry name" value="1,4-DIHYDROXY-2-NAPHTHOYL-COA THIOESTERASE 1"/>
    <property type="match status" value="1"/>
</dbReference>
<dbReference type="Pfam" id="PF03061">
    <property type="entry name" value="4HBT"/>
    <property type="match status" value="1"/>
</dbReference>
<dbReference type="SUPFAM" id="SSF54637">
    <property type="entry name" value="Thioesterase/thiol ester dehydrase-isomerase"/>
    <property type="match status" value="1"/>
</dbReference>
<keyword evidence="2" id="KW-0378">Hydrolase</keyword>
<accession>A0ABT8JZE3</accession>
<feature type="domain" description="Thioesterase" evidence="3">
    <location>
        <begin position="45"/>
        <end position="123"/>
    </location>
</feature>
<dbReference type="InterPro" id="IPR006683">
    <property type="entry name" value="Thioestr_dom"/>
</dbReference>
<proteinExistence type="inferred from homology"/>
<dbReference type="InterPro" id="IPR029069">
    <property type="entry name" value="HotDog_dom_sf"/>
</dbReference>
<dbReference type="Gene3D" id="3.10.129.10">
    <property type="entry name" value="Hotdog Thioesterase"/>
    <property type="match status" value="1"/>
</dbReference>
<keyword evidence="5" id="KW-1185">Reference proteome</keyword>
<dbReference type="EMBL" id="JAROCG010000001">
    <property type="protein sequence ID" value="MDN4610541.1"/>
    <property type="molecule type" value="Genomic_DNA"/>
</dbReference>
<evidence type="ECO:0000313" key="5">
    <source>
        <dbReference type="Proteomes" id="UP001174209"/>
    </source>
</evidence>
<gene>
    <name evidence="4" type="ORF">P5G52_06625</name>
</gene>
<evidence type="ECO:0000259" key="3">
    <source>
        <dbReference type="Pfam" id="PF03061"/>
    </source>
</evidence>
<comment type="caution">
    <text evidence="4">The sequence shown here is derived from an EMBL/GenBank/DDBJ whole genome shotgun (WGS) entry which is preliminary data.</text>
</comment>
<dbReference type="NCBIfam" id="TIGR00369">
    <property type="entry name" value="unchar_dom_1"/>
    <property type="match status" value="1"/>
</dbReference>
<protein>
    <submittedName>
        <fullName evidence="4">Hotdog fold thioesterase</fullName>
    </submittedName>
</protein>
<evidence type="ECO:0000256" key="1">
    <source>
        <dbReference type="ARBA" id="ARBA00008324"/>
    </source>
</evidence>
<dbReference type="Proteomes" id="UP001174209">
    <property type="component" value="Unassembled WGS sequence"/>
</dbReference>
<reference evidence="4" key="1">
    <citation type="submission" date="2023-06" db="EMBL/GenBank/DDBJ databases">
        <title>MT1 and MT2 Draft Genomes of Novel Species.</title>
        <authorList>
            <person name="Venkateswaran K."/>
        </authorList>
    </citation>
    <scope>NUCLEOTIDE SEQUENCE</scope>
    <source>
        <strain evidence="4">IIF3SC-B10</strain>
    </source>
</reference>
<sequence>MTHESLPPWTISLGELDEKMGVSILEQSAERVVATMPVEGNRQSFGLLHGGASLAVGEAVGSWAAVIHASTLGKTAVGVDVSATHHRSARDGTVTITATPIHLGRTLTTHEVLLTDEAGRRLCTLRITNLLLDKPATVSSVEP</sequence>
<dbReference type="InterPro" id="IPR003736">
    <property type="entry name" value="PAAI_dom"/>
</dbReference>